<proteinExistence type="predicted"/>
<gene>
    <name evidence="1" type="ORF">QAD02_022533</name>
</gene>
<comment type="caution">
    <text evidence="1">The sequence shown here is derived from an EMBL/GenBank/DDBJ whole genome shotgun (WGS) entry which is preliminary data.</text>
</comment>
<reference evidence="1" key="1">
    <citation type="submission" date="2023-04" db="EMBL/GenBank/DDBJ databases">
        <title>A chromosome-level genome assembly of the parasitoid wasp Eretmocerus hayati.</title>
        <authorList>
            <person name="Zhong Y."/>
            <person name="Liu S."/>
            <person name="Liu Y."/>
        </authorList>
    </citation>
    <scope>NUCLEOTIDE SEQUENCE</scope>
    <source>
        <strain evidence="1">ZJU_SS_LIU_2023</strain>
    </source>
</reference>
<evidence type="ECO:0000313" key="2">
    <source>
        <dbReference type="Proteomes" id="UP001239111"/>
    </source>
</evidence>
<dbReference type="EMBL" id="CM056741">
    <property type="protein sequence ID" value="KAJ8686739.1"/>
    <property type="molecule type" value="Genomic_DNA"/>
</dbReference>
<evidence type="ECO:0000313" key="1">
    <source>
        <dbReference type="EMBL" id="KAJ8686739.1"/>
    </source>
</evidence>
<protein>
    <submittedName>
        <fullName evidence="1">Uncharacterized protein</fullName>
    </submittedName>
</protein>
<sequence length="617" mass="70729">MALSPTDPNSFSRPDLAVVTHTHLNIKINFERRIFDGSAILDIEKKGETEFLILDARGLILLSVVDVIDGSRLDYCVEKGVNYGSRLSIQLPDIPIVDGDKIKYKIKITYRTSQDCTALQWLSPEQTAGGKHPYLFSQCQAVHARSMLPCQDTPFVKSTYSAEIKAPAELNVLMSAIKDGVEEIDNSTKCHKFRQPVPIPSYLIAIAVGKLVCKQIGPRTKVWTEQELLDESAFEFEETEIMLKTAEEICGPYIWGVYDLLILPPSFPFGGMENPCLTFVTPTLLAGDRSLADVVAHEIAHSWTGNLVTNATFEHFWLNEGFTVFVERKICGRMYGDKVRHFSALMGLQKLKNEIKTLGEKNPFTSLVPNLVGVDPDDAFSSVPYEKGHTFLFYLEELLGGPDVFEPFLRDYLETYKYKSLNTLQWKDYLFEYFPDKLELLKKVNWDAWLYKPGEPIEIPKYDTTLANEYITLAARWIADDAVSSFKKTDVENWTSNQKEAFLAELVLNNKSLSIHQMKSMDELYHFGSQQNSEIRFQWLRLCLKSRWESKVTEALDFATSQGRLKFVRPLFRDVYAWEEMRQQAIDRYLACKDKMMYVTREMVAKDLHLTSEKSRD</sequence>
<organism evidence="1 2">
    <name type="scientific">Eretmocerus hayati</name>
    <dbReference type="NCBI Taxonomy" id="131215"/>
    <lineage>
        <taxon>Eukaryota</taxon>
        <taxon>Metazoa</taxon>
        <taxon>Ecdysozoa</taxon>
        <taxon>Arthropoda</taxon>
        <taxon>Hexapoda</taxon>
        <taxon>Insecta</taxon>
        <taxon>Pterygota</taxon>
        <taxon>Neoptera</taxon>
        <taxon>Endopterygota</taxon>
        <taxon>Hymenoptera</taxon>
        <taxon>Apocrita</taxon>
        <taxon>Proctotrupomorpha</taxon>
        <taxon>Chalcidoidea</taxon>
        <taxon>Aphelinidae</taxon>
        <taxon>Aphelininae</taxon>
        <taxon>Eretmocerus</taxon>
    </lineage>
</organism>
<accession>A0ACC2PT23</accession>
<keyword evidence="2" id="KW-1185">Reference proteome</keyword>
<dbReference type="Proteomes" id="UP001239111">
    <property type="component" value="Chromosome 1"/>
</dbReference>
<name>A0ACC2PT23_9HYME</name>